<reference evidence="4" key="2">
    <citation type="submission" date="2016-04" db="EMBL/GenBank/DDBJ databases">
        <authorList>
            <person name="Evans L.H."/>
            <person name="Alamgir A."/>
            <person name="Owens N."/>
            <person name="Weber N.D."/>
            <person name="Virtaneva K."/>
            <person name="Barbian K."/>
            <person name="Babar A."/>
            <person name="Rosenke K."/>
        </authorList>
    </citation>
    <scope>NUCLEOTIDE SEQUENCE</scope>
    <source>
        <strain evidence="4">UB2112</strain>
    </source>
</reference>
<dbReference type="Proteomes" id="UP000658997">
    <property type="component" value="Unassembled WGS sequence"/>
</dbReference>
<keyword evidence="1" id="KW-0378">Hydrolase</keyword>
<dbReference type="InterPro" id="IPR029058">
    <property type="entry name" value="AB_hydrolase_fold"/>
</dbReference>
<evidence type="ECO:0000313" key="5">
    <source>
        <dbReference type="EMBL" id="SYW77071.1"/>
    </source>
</evidence>
<dbReference type="EMBL" id="ULHB01000023">
    <property type="protein sequence ID" value="SYW77071.1"/>
    <property type="molecule type" value="Genomic_DNA"/>
</dbReference>
<dbReference type="PANTHER" id="PTHR33630:SF9">
    <property type="entry name" value="CUTINASE 4"/>
    <property type="match status" value="1"/>
</dbReference>
<reference evidence="5" key="3">
    <citation type="submission" date="2018-08" db="EMBL/GenBank/DDBJ databases">
        <authorList>
            <person name="Guldener U."/>
        </authorList>
    </citation>
    <scope>NUCLEOTIDE SEQUENCE</scope>
    <source>
        <strain evidence="5">UB2</strain>
    </source>
</reference>
<protein>
    <recommendedName>
        <fullName evidence="8">Cutinase</fullName>
    </recommendedName>
</protein>
<evidence type="ECO:0008006" key="8">
    <source>
        <dbReference type="Google" id="ProtNLM"/>
    </source>
</evidence>
<dbReference type="SMART" id="SM01110">
    <property type="entry name" value="Cutinase"/>
    <property type="match status" value="1"/>
</dbReference>
<proteinExistence type="predicted"/>
<keyword evidence="7" id="KW-1185">Reference proteome</keyword>
<organism evidence="4 6">
    <name type="scientific">Ustilago bromivora</name>
    <dbReference type="NCBI Taxonomy" id="307758"/>
    <lineage>
        <taxon>Eukaryota</taxon>
        <taxon>Fungi</taxon>
        <taxon>Dikarya</taxon>
        <taxon>Basidiomycota</taxon>
        <taxon>Ustilaginomycotina</taxon>
        <taxon>Ustilaginomycetes</taxon>
        <taxon>Ustilaginales</taxon>
        <taxon>Ustilaginaceae</taxon>
        <taxon>Ustilago</taxon>
    </lineage>
</organism>
<evidence type="ECO:0000256" key="3">
    <source>
        <dbReference type="SAM" id="SignalP"/>
    </source>
</evidence>
<feature type="signal peptide" evidence="3">
    <location>
        <begin position="1"/>
        <end position="20"/>
    </location>
</feature>
<keyword evidence="3" id="KW-0732">Signal</keyword>
<dbReference type="GO" id="GO:0052689">
    <property type="term" value="F:carboxylic ester hydrolase activity"/>
    <property type="evidence" value="ECO:0007669"/>
    <property type="project" value="UniProtKB-ARBA"/>
</dbReference>
<dbReference type="Gene3D" id="3.40.50.1820">
    <property type="entry name" value="alpha/beta hydrolase"/>
    <property type="match status" value="1"/>
</dbReference>
<dbReference type="PANTHER" id="PTHR33630">
    <property type="entry name" value="CUTINASE RV1984C-RELATED-RELATED"/>
    <property type="match status" value="1"/>
</dbReference>
<dbReference type="Proteomes" id="UP000179920">
    <property type="component" value="Chromosome II"/>
</dbReference>
<dbReference type="AlphaFoldDB" id="A0A1K0H0L4"/>
<gene>
    <name evidence="5" type="ORF">UBRO2_01694</name>
    <name evidence="4" type="ORF">UBRO_00698</name>
</gene>
<dbReference type="EMBL" id="LT558118">
    <property type="protein sequence ID" value="SAM69077.1"/>
    <property type="molecule type" value="Genomic_DNA"/>
</dbReference>
<evidence type="ECO:0000256" key="2">
    <source>
        <dbReference type="ARBA" id="ARBA00023157"/>
    </source>
</evidence>
<accession>A0A1K0H0L4</accession>
<feature type="chain" id="PRO_5038218833" description="Cutinase" evidence="3">
    <location>
        <begin position="21"/>
        <end position="224"/>
    </location>
</feature>
<keyword evidence="2" id="KW-1015">Disulfide bond</keyword>
<dbReference type="InterPro" id="IPR000675">
    <property type="entry name" value="Cutinase/axe"/>
</dbReference>
<evidence type="ECO:0000313" key="6">
    <source>
        <dbReference type="Proteomes" id="UP000179920"/>
    </source>
</evidence>
<evidence type="ECO:0000313" key="7">
    <source>
        <dbReference type="Proteomes" id="UP000658997"/>
    </source>
</evidence>
<dbReference type="Pfam" id="PF01083">
    <property type="entry name" value="Cutinase"/>
    <property type="match status" value="1"/>
</dbReference>
<name>A0A1K0H0L4_9BASI</name>
<evidence type="ECO:0000313" key="4">
    <source>
        <dbReference type="EMBL" id="SAM69077.1"/>
    </source>
</evidence>
<evidence type="ECO:0000256" key="1">
    <source>
        <dbReference type="ARBA" id="ARBA00022801"/>
    </source>
</evidence>
<dbReference type="OrthoDB" id="2586582at2759"/>
<sequence length="224" mass="23119">MFAKSTFISLLLAAAGAVQAFPLVERAGCSSYTVIDTRGTSELQGPSAGFRTMNQKILSTVRGGVEYDTVYPAGFDQNSAQGTASIVAKVKNTLASNPNACFILEGYSQGAAATCNALPRLTGAAFDAVKGVILIGNPEHNPNLACNVDGNGGKTTSSARGLQAAFSQGVPSNWVSKTIDFCISGDGVCDISSGFGITAQHLQYPFNSYVQNTGASFAIKALQG</sequence>
<dbReference type="SUPFAM" id="SSF53474">
    <property type="entry name" value="alpha/beta-Hydrolases"/>
    <property type="match status" value="1"/>
</dbReference>
<reference evidence="6" key="1">
    <citation type="submission" date="2016-04" db="EMBL/GenBank/DDBJ databases">
        <authorList>
            <person name="Guldener U."/>
            <person name="Guldener U."/>
        </authorList>
    </citation>
    <scope>NUCLEOTIDE SEQUENCE [LARGE SCALE GENOMIC DNA]</scope>
    <source>
        <strain evidence="6">UB2112</strain>
    </source>
</reference>